<dbReference type="PROSITE" id="PS51722">
    <property type="entry name" value="G_TR_2"/>
    <property type="match status" value="1"/>
</dbReference>
<feature type="binding site" evidence="8">
    <location>
        <begin position="128"/>
        <end position="131"/>
    </location>
    <ligand>
        <name>GTP</name>
        <dbReference type="ChEBI" id="CHEBI:37565"/>
    </ligand>
</feature>
<dbReference type="GeneID" id="41324213"/>
<dbReference type="GO" id="GO:0003924">
    <property type="term" value="F:GTPase activity"/>
    <property type="evidence" value="ECO:0007669"/>
    <property type="project" value="UniProtKB-UniRule"/>
</dbReference>
<keyword evidence="6 8" id="KW-0342">GTP-binding</keyword>
<reference evidence="11" key="1">
    <citation type="submission" date="2016-03" db="EMBL/GenBank/DDBJ databases">
        <authorList>
            <person name="Borrel G."/>
            <person name="Mccann A."/>
            <person name="O'Toole P.W."/>
        </authorList>
    </citation>
    <scope>NUCLEOTIDE SEQUENCE</scope>
    <source>
        <strain evidence="11">183</strain>
    </source>
</reference>
<dbReference type="InterPro" id="IPR036925">
    <property type="entry name" value="TIF_IF2_dom3_sf"/>
</dbReference>
<evidence type="ECO:0000256" key="4">
    <source>
        <dbReference type="ARBA" id="ARBA00022741"/>
    </source>
</evidence>
<evidence type="ECO:0000256" key="2">
    <source>
        <dbReference type="ARBA" id="ARBA00020166"/>
    </source>
</evidence>
<dbReference type="CDD" id="cd03703">
    <property type="entry name" value="aeIF5B_II"/>
    <property type="match status" value="1"/>
</dbReference>
<dbReference type="HAMAP" id="MF_00100_A">
    <property type="entry name" value="IF_2_A"/>
    <property type="match status" value="1"/>
</dbReference>
<dbReference type="Gene3D" id="3.40.50.10050">
    <property type="entry name" value="Translation initiation factor IF- 2, domain 3"/>
    <property type="match status" value="1"/>
</dbReference>
<name>A0A8J8TFG1_9ARCH</name>
<gene>
    <name evidence="8" type="primary">infB</name>
    <name evidence="11" type="ORF">A3207_06095</name>
</gene>
<comment type="caution">
    <text evidence="11">The sequence shown here is derived from an EMBL/GenBank/DDBJ whole genome shotgun (WGS) entry which is preliminary data.</text>
</comment>
<sequence>MPTRQPIVSVLGHVDHGKTTLLDQIRGTAVVKKEAGAITQHIGATEVPIEHIYAVCKQMIGSKKFDMPGLLFIDTPGHQSFTSLRARGGSLADLAVLVIDINEGIMPQTLESISILKRFKTPFIIAVNKVDLIEDWTVNKDEPFALNVRKQSDKAAASFDDKFYKIIGELYEHGYTADRYDRIEDFTKSIAIVPISAKNGIGLPDLLLMLIGLAQRFLEDTLEKEEGPAKGVILEVKEERGLGQTVDVIIYAGTLKKGDTVILGTKGKPLVTKVKAILKPKPLDEIRDPKDRFDSVKEVSAAIGVKLMCQSLEGVVSGGPLRAAGANPDEARDEVSNETKVNIELKDDGIYIKADALGSLEALAYECNKAGIPIRKYDTGLISRKDLIDASAYGESVHRVIMGFNVGLLPDAKDAQPSYPNLKVFTSDVVYRLIEEYTEWMEEEKRRLDEEKRSEFAFPGKVRLLPNCVFRASKPAIVGVRVLGGRIRPGQSLIDIGGNTVGKIRSIRDGEESIKEAIQGDEKAVAIDGPTVGRQINEEDILYVDLRETSIKEMEKMDITEDDRMVIEELKEIKRKTDKFWGM</sequence>
<dbReference type="InterPro" id="IPR000795">
    <property type="entry name" value="T_Tr_GTP-bd_dom"/>
</dbReference>
<dbReference type="NCBIfam" id="TIGR00491">
    <property type="entry name" value="aIF-2"/>
    <property type="match status" value="1"/>
</dbReference>
<keyword evidence="5 8" id="KW-0648">Protein biosynthesis</keyword>
<dbReference type="InterPro" id="IPR004544">
    <property type="entry name" value="TF_aIF-2_arc"/>
</dbReference>
<dbReference type="GO" id="GO:0005525">
    <property type="term" value="F:GTP binding"/>
    <property type="evidence" value="ECO:0007669"/>
    <property type="project" value="UniProtKB-KW"/>
</dbReference>
<dbReference type="PANTHER" id="PTHR43381">
    <property type="entry name" value="TRANSLATION INITIATION FACTOR IF-2-RELATED"/>
    <property type="match status" value="1"/>
</dbReference>
<organism evidence="11 12">
    <name type="scientific">Candidatus Methanomassiliicoccus intestinalis</name>
    <dbReference type="NCBI Taxonomy" id="1406512"/>
    <lineage>
        <taxon>Archaea</taxon>
        <taxon>Methanobacteriati</taxon>
        <taxon>Thermoplasmatota</taxon>
        <taxon>Thermoplasmata</taxon>
        <taxon>Methanomassiliicoccales</taxon>
        <taxon>Methanomassiliicoccaceae</taxon>
        <taxon>Methanomassiliicoccus</taxon>
    </lineage>
</organism>
<feature type="binding site" evidence="8">
    <location>
        <begin position="74"/>
        <end position="78"/>
    </location>
    <ligand>
        <name>GTP</name>
        <dbReference type="ChEBI" id="CHEBI:37565"/>
    </ligand>
</feature>
<comment type="function">
    <text evidence="7 8 9">Function in general translation initiation by promoting the binding of the formylmethionine-tRNA to ribosomes. Seems to function along with eIF-2.</text>
</comment>
<dbReference type="SUPFAM" id="SSF50447">
    <property type="entry name" value="Translation proteins"/>
    <property type="match status" value="1"/>
</dbReference>
<keyword evidence="3 8" id="KW-0396">Initiation factor</keyword>
<protein>
    <recommendedName>
        <fullName evidence="2 8">Probable translation initiation factor IF-2</fullName>
    </recommendedName>
</protein>
<feature type="binding site" evidence="8">
    <location>
        <begin position="12"/>
        <end position="19"/>
    </location>
    <ligand>
        <name>GTP</name>
        <dbReference type="ChEBI" id="CHEBI:37565"/>
    </ligand>
</feature>
<evidence type="ECO:0000256" key="3">
    <source>
        <dbReference type="ARBA" id="ARBA00022540"/>
    </source>
</evidence>
<comment type="similarity">
    <text evidence="1 8 9">Belongs to the TRAFAC class translation factor GTPase superfamily. Classic translation factor GTPase family. IF-2 subfamily.</text>
</comment>
<dbReference type="Proteomes" id="UP000752814">
    <property type="component" value="Unassembled WGS sequence"/>
</dbReference>
<feature type="domain" description="Tr-type G" evidence="10">
    <location>
        <begin position="3"/>
        <end position="219"/>
    </location>
</feature>
<dbReference type="InterPro" id="IPR023115">
    <property type="entry name" value="TIF_IF2_dom3"/>
</dbReference>
<evidence type="ECO:0000313" key="11">
    <source>
        <dbReference type="EMBL" id="TQS84399.1"/>
    </source>
</evidence>
<evidence type="ECO:0000259" key="10">
    <source>
        <dbReference type="PROSITE" id="PS51722"/>
    </source>
</evidence>
<dbReference type="InterPro" id="IPR015760">
    <property type="entry name" value="TIF_IF2"/>
</dbReference>
<dbReference type="InterPro" id="IPR004161">
    <property type="entry name" value="EFTu-like_2"/>
</dbReference>
<dbReference type="GO" id="GO:0003743">
    <property type="term" value="F:translation initiation factor activity"/>
    <property type="evidence" value="ECO:0007669"/>
    <property type="project" value="UniProtKB-UniRule"/>
</dbReference>
<dbReference type="Gene3D" id="2.40.30.10">
    <property type="entry name" value="Translation factors"/>
    <property type="match status" value="2"/>
</dbReference>
<dbReference type="EMBL" id="LVVT01000002">
    <property type="protein sequence ID" value="TQS84399.1"/>
    <property type="molecule type" value="Genomic_DNA"/>
</dbReference>
<dbReference type="Pfam" id="PF03144">
    <property type="entry name" value="GTP_EFTU_D2"/>
    <property type="match status" value="1"/>
</dbReference>
<dbReference type="CDD" id="cd01887">
    <property type="entry name" value="IF2_eIF5B"/>
    <property type="match status" value="1"/>
</dbReference>
<accession>A0A8J8TFG1</accession>
<dbReference type="NCBIfam" id="TIGR00231">
    <property type="entry name" value="small_GTP"/>
    <property type="match status" value="1"/>
</dbReference>
<dbReference type="NCBIfam" id="NF003078">
    <property type="entry name" value="PRK04004.1"/>
    <property type="match status" value="1"/>
</dbReference>
<dbReference type="PANTHER" id="PTHR43381:SF4">
    <property type="entry name" value="EUKARYOTIC TRANSLATION INITIATION FACTOR 5B"/>
    <property type="match status" value="1"/>
</dbReference>
<evidence type="ECO:0000256" key="1">
    <source>
        <dbReference type="ARBA" id="ARBA00007733"/>
    </source>
</evidence>
<evidence type="ECO:0000256" key="7">
    <source>
        <dbReference type="ARBA" id="ARBA00024852"/>
    </source>
</evidence>
<keyword evidence="4 8" id="KW-0547">Nucleotide-binding</keyword>
<dbReference type="Pfam" id="PF00009">
    <property type="entry name" value="GTP_EFTU"/>
    <property type="match status" value="1"/>
</dbReference>
<dbReference type="GO" id="GO:0005737">
    <property type="term" value="C:cytoplasm"/>
    <property type="evidence" value="ECO:0007669"/>
    <property type="project" value="TreeGrafter"/>
</dbReference>
<proteinExistence type="inferred from homology"/>
<dbReference type="AlphaFoldDB" id="A0A8J8TFG1"/>
<evidence type="ECO:0000256" key="5">
    <source>
        <dbReference type="ARBA" id="ARBA00022917"/>
    </source>
</evidence>
<dbReference type="SUPFAM" id="SSF52156">
    <property type="entry name" value="Initiation factor IF2/eIF5b, domain 3"/>
    <property type="match status" value="1"/>
</dbReference>
<dbReference type="OMA" id="FRQSKPA"/>
<dbReference type="FunFam" id="3.40.50.300:FF:000112">
    <property type="entry name" value="Eukaryotic translation initiation factor 5B"/>
    <property type="match status" value="1"/>
</dbReference>
<dbReference type="PRINTS" id="PR00315">
    <property type="entry name" value="ELONGATNFCT"/>
</dbReference>
<dbReference type="InterPro" id="IPR027417">
    <property type="entry name" value="P-loop_NTPase"/>
</dbReference>
<dbReference type="RefSeq" id="WP_020449667.1">
    <property type="nucleotide sequence ID" value="NZ_CAYAYA010000049.1"/>
</dbReference>
<dbReference type="InterPro" id="IPR005225">
    <property type="entry name" value="Small_GTP-bd"/>
</dbReference>
<evidence type="ECO:0000256" key="9">
    <source>
        <dbReference type="RuleBase" id="RU000644"/>
    </source>
</evidence>
<dbReference type="Gene3D" id="3.40.50.300">
    <property type="entry name" value="P-loop containing nucleotide triphosphate hydrolases"/>
    <property type="match status" value="1"/>
</dbReference>
<dbReference type="Pfam" id="PF14578">
    <property type="entry name" value="GTP_EFTU_D4"/>
    <property type="match status" value="1"/>
</dbReference>
<dbReference type="Pfam" id="PF11987">
    <property type="entry name" value="IF-2"/>
    <property type="match status" value="1"/>
</dbReference>
<dbReference type="InterPro" id="IPR009000">
    <property type="entry name" value="Transl_B-barrel_sf"/>
</dbReference>
<evidence type="ECO:0000256" key="6">
    <source>
        <dbReference type="ARBA" id="ARBA00023134"/>
    </source>
</evidence>
<dbReference type="InterPro" id="IPR029459">
    <property type="entry name" value="EFTU-type"/>
</dbReference>
<evidence type="ECO:0000313" key="12">
    <source>
        <dbReference type="Proteomes" id="UP000752814"/>
    </source>
</evidence>
<evidence type="ECO:0000256" key="8">
    <source>
        <dbReference type="HAMAP-Rule" id="MF_00100"/>
    </source>
</evidence>
<dbReference type="SUPFAM" id="SSF52540">
    <property type="entry name" value="P-loop containing nucleoside triphosphate hydrolases"/>
    <property type="match status" value="1"/>
</dbReference>
<dbReference type="CDD" id="cd16266">
    <property type="entry name" value="IF2_aeIF5B_IV"/>
    <property type="match status" value="1"/>
</dbReference>